<evidence type="ECO:0000256" key="3">
    <source>
        <dbReference type="ARBA" id="ARBA00023274"/>
    </source>
</evidence>
<evidence type="ECO:0000256" key="1">
    <source>
        <dbReference type="ARBA" id="ARBA00009451"/>
    </source>
</evidence>
<dbReference type="SUPFAM" id="SSF54843">
    <property type="entry name" value="Ribosomal protein L22"/>
    <property type="match status" value="1"/>
</dbReference>
<dbReference type="GO" id="GO:1990904">
    <property type="term" value="C:ribonucleoprotein complex"/>
    <property type="evidence" value="ECO:0007669"/>
    <property type="project" value="UniProtKB-KW"/>
</dbReference>
<proteinExistence type="inferred from homology"/>
<comment type="caution">
    <text evidence="6">The sequence shown here is derived from an EMBL/GenBank/DDBJ whole genome shotgun (WGS) entry which is preliminary data.</text>
</comment>
<accession>A0AAD5TR67</accession>
<evidence type="ECO:0000256" key="4">
    <source>
        <dbReference type="RuleBase" id="RU004005"/>
    </source>
</evidence>
<evidence type="ECO:0000256" key="5">
    <source>
        <dbReference type="SAM" id="MobiDB-lite"/>
    </source>
</evidence>
<dbReference type="GO" id="GO:0003735">
    <property type="term" value="F:structural constituent of ribosome"/>
    <property type="evidence" value="ECO:0007669"/>
    <property type="project" value="InterPro"/>
</dbReference>
<feature type="region of interest" description="Disordered" evidence="5">
    <location>
        <begin position="52"/>
        <end position="75"/>
    </location>
</feature>
<dbReference type="Gene3D" id="3.90.470.10">
    <property type="entry name" value="Ribosomal protein L22/L17"/>
    <property type="match status" value="1"/>
</dbReference>
<dbReference type="InterPro" id="IPR036394">
    <property type="entry name" value="Ribosomal_uL22_sf"/>
</dbReference>
<dbReference type="Proteomes" id="UP001212152">
    <property type="component" value="Unassembled WGS sequence"/>
</dbReference>
<gene>
    <name evidence="6" type="ORF">HDU87_002569</name>
</gene>
<organism evidence="6 7">
    <name type="scientific">Geranomyces variabilis</name>
    <dbReference type="NCBI Taxonomy" id="109894"/>
    <lineage>
        <taxon>Eukaryota</taxon>
        <taxon>Fungi</taxon>
        <taxon>Fungi incertae sedis</taxon>
        <taxon>Chytridiomycota</taxon>
        <taxon>Chytridiomycota incertae sedis</taxon>
        <taxon>Chytridiomycetes</taxon>
        <taxon>Spizellomycetales</taxon>
        <taxon>Powellomycetaceae</taxon>
        <taxon>Geranomyces</taxon>
    </lineage>
</organism>
<dbReference type="InterPro" id="IPR001063">
    <property type="entry name" value="Ribosomal_uL22"/>
</dbReference>
<sequence>MLTTTAGLRFLARGPSAARCLNVSRALASTSSSISTPQPVQSSRPAVYPRLRSAATAETRPTAALSSSGRKSNPQKAFLARLQKDGGPRIVTFRRNVLHTEYARFLTLCDQVKGLSLDQALLQIKWLRKPITKKMEDAISEAIVKAKEAGFDLGKTYVADAYVKQNAAILQTYLVKRYLRGRGRYGATPHPVSTLLELTLQERVKPFAARESDPLEWVRDRLRERQKPFAKTAEEVYTDVRSRRKVKEVHC</sequence>
<keyword evidence="7" id="KW-1185">Reference proteome</keyword>
<keyword evidence="2 4" id="KW-0689">Ribosomal protein</keyword>
<keyword evidence="3 4" id="KW-0687">Ribonucleoprotein</keyword>
<dbReference type="GO" id="GO:0005840">
    <property type="term" value="C:ribosome"/>
    <property type="evidence" value="ECO:0007669"/>
    <property type="project" value="UniProtKB-KW"/>
</dbReference>
<name>A0AAD5TR67_9FUNG</name>
<evidence type="ECO:0000313" key="7">
    <source>
        <dbReference type="Proteomes" id="UP001212152"/>
    </source>
</evidence>
<dbReference type="Pfam" id="PF00237">
    <property type="entry name" value="Ribosomal_L22"/>
    <property type="match status" value="1"/>
</dbReference>
<comment type="similarity">
    <text evidence="1 4">Belongs to the universal ribosomal protein uL22 family.</text>
</comment>
<dbReference type="AlphaFoldDB" id="A0AAD5TR67"/>
<reference evidence="6" key="1">
    <citation type="submission" date="2020-05" db="EMBL/GenBank/DDBJ databases">
        <title>Phylogenomic resolution of chytrid fungi.</title>
        <authorList>
            <person name="Stajich J.E."/>
            <person name="Amses K."/>
            <person name="Simmons R."/>
            <person name="Seto K."/>
            <person name="Myers J."/>
            <person name="Bonds A."/>
            <person name="Quandt C.A."/>
            <person name="Barry K."/>
            <person name="Liu P."/>
            <person name="Grigoriev I."/>
            <person name="Longcore J.E."/>
            <person name="James T.Y."/>
        </authorList>
    </citation>
    <scope>NUCLEOTIDE SEQUENCE</scope>
    <source>
        <strain evidence="6">JEL0379</strain>
    </source>
</reference>
<dbReference type="EMBL" id="JADGJQ010000002">
    <property type="protein sequence ID" value="KAJ3185003.1"/>
    <property type="molecule type" value="Genomic_DNA"/>
</dbReference>
<protein>
    <submittedName>
        <fullName evidence="6">Uncharacterized protein</fullName>
    </submittedName>
</protein>
<evidence type="ECO:0000313" key="6">
    <source>
        <dbReference type="EMBL" id="KAJ3185003.1"/>
    </source>
</evidence>
<dbReference type="GO" id="GO:0006412">
    <property type="term" value="P:translation"/>
    <property type="evidence" value="ECO:0007669"/>
    <property type="project" value="InterPro"/>
</dbReference>
<evidence type="ECO:0000256" key="2">
    <source>
        <dbReference type="ARBA" id="ARBA00022980"/>
    </source>
</evidence>
<feature type="compositionally biased region" description="Polar residues" evidence="5">
    <location>
        <begin position="64"/>
        <end position="75"/>
    </location>
</feature>